<sequence length="82" mass="8086">MKTLSLTLAGLTGTAALVLAMGAANAATDADGDGMLTFAEVSASHPEITEETFTALDTNTDGMLDADEVAAATEAGVLPAEG</sequence>
<dbReference type="InterPro" id="IPR018247">
    <property type="entry name" value="EF_Hand_1_Ca_BS"/>
</dbReference>
<dbReference type="PROSITE" id="PS00018">
    <property type="entry name" value="EF_HAND_1"/>
    <property type="match status" value="1"/>
</dbReference>
<protein>
    <recommendedName>
        <fullName evidence="2">EF-hand domain-containing protein</fullName>
    </recommendedName>
</protein>
<reference evidence="3 4" key="1">
    <citation type="journal article" date="2021" name="Arch. Microbiol.">
        <title>Harenicola maris gen. nov., sp. nov. isolated from the Sea of Japan shallow sediments.</title>
        <authorList>
            <person name="Romanenko L.A."/>
            <person name="Kurilenko V.V."/>
            <person name="Chernysheva N.Y."/>
            <person name="Tekutyeva L.A."/>
            <person name="Velansky P.V."/>
            <person name="Svetashev V.I."/>
            <person name="Isaeva M.P."/>
        </authorList>
    </citation>
    <scope>NUCLEOTIDE SEQUENCE [LARGE SCALE GENOMIC DNA]</scope>
    <source>
        <strain evidence="3 4">KMM 3653</strain>
    </source>
</reference>
<organism evidence="3 4">
    <name type="scientific">Harenicola maris</name>
    <dbReference type="NCBI Taxonomy" id="2841044"/>
    <lineage>
        <taxon>Bacteria</taxon>
        <taxon>Pseudomonadati</taxon>
        <taxon>Pseudomonadota</taxon>
        <taxon>Alphaproteobacteria</taxon>
        <taxon>Rhodobacterales</taxon>
        <taxon>Paracoccaceae</taxon>
        <taxon>Harenicola</taxon>
    </lineage>
</organism>
<evidence type="ECO:0000313" key="4">
    <source>
        <dbReference type="Proteomes" id="UP001315686"/>
    </source>
</evidence>
<keyword evidence="4" id="KW-1185">Reference proteome</keyword>
<feature type="domain" description="EF-hand" evidence="2">
    <location>
        <begin position="44"/>
        <end position="79"/>
    </location>
</feature>
<evidence type="ECO:0000256" key="1">
    <source>
        <dbReference type="SAM" id="SignalP"/>
    </source>
</evidence>
<dbReference type="Pfam" id="PF13202">
    <property type="entry name" value="EF-hand_5"/>
    <property type="match status" value="1"/>
</dbReference>
<dbReference type="InterPro" id="IPR002048">
    <property type="entry name" value="EF_hand_dom"/>
</dbReference>
<proteinExistence type="predicted"/>
<dbReference type="SUPFAM" id="SSF47473">
    <property type="entry name" value="EF-hand"/>
    <property type="match status" value="1"/>
</dbReference>
<gene>
    <name evidence="3" type="ORF">IV417_03845</name>
</gene>
<dbReference type="RefSeq" id="WP_327792709.1">
    <property type="nucleotide sequence ID" value="NZ_JADQAZ010000001.1"/>
</dbReference>
<keyword evidence="1" id="KW-0732">Signal</keyword>
<dbReference type="AlphaFoldDB" id="A0AAP2CNS6"/>
<comment type="caution">
    <text evidence="3">The sequence shown here is derived from an EMBL/GenBank/DDBJ whole genome shotgun (WGS) entry which is preliminary data.</text>
</comment>
<dbReference type="InterPro" id="IPR011992">
    <property type="entry name" value="EF-hand-dom_pair"/>
</dbReference>
<dbReference type="EMBL" id="JADQAZ010000001">
    <property type="protein sequence ID" value="MBT0956507.1"/>
    <property type="molecule type" value="Genomic_DNA"/>
</dbReference>
<evidence type="ECO:0000313" key="3">
    <source>
        <dbReference type="EMBL" id="MBT0956507.1"/>
    </source>
</evidence>
<evidence type="ECO:0000259" key="2">
    <source>
        <dbReference type="PROSITE" id="PS50222"/>
    </source>
</evidence>
<feature type="signal peptide" evidence="1">
    <location>
        <begin position="1"/>
        <end position="26"/>
    </location>
</feature>
<dbReference type="Proteomes" id="UP001315686">
    <property type="component" value="Unassembled WGS sequence"/>
</dbReference>
<dbReference type="PROSITE" id="PS50222">
    <property type="entry name" value="EF_HAND_2"/>
    <property type="match status" value="1"/>
</dbReference>
<accession>A0AAP2CNS6</accession>
<feature type="chain" id="PRO_5042822052" description="EF-hand domain-containing protein" evidence="1">
    <location>
        <begin position="27"/>
        <end position="82"/>
    </location>
</feature>
<dbReference type="GO" id="GO:0005509">
    <property type="term" value="F:calcium ion binding"/>
    <property type="evidence" value="ECO:0007669"/>
    <property type="project" value="InterPro"/>
</dbReference>
<name>A0AAP2CNS6_9RHOB</name>
<dbReference type="Gene3D" id="1.10.238.10">
    <property type="entry name" value="EF-hand"/>
    <property type="match status" value="1"/>
</dbReference>